<organism evidence="2">
    <name type="scientific">Chromera velia CCMP2878</name>
    <dbReference type="NCBI Taxonomy" id="1169474"/>
    <lineage>
        <taxon>Eukaryota</taxon>
        <taxon>Sar</taxon>
        <taxon>Alveolata</taxon>
        <taxon>Colpodellida</taxon>
        <taxon>Chromeraceae</taxon>
        <taxon>Chromera</taxon>
    </lineage>
</organism>
<name>A0A0G4HCG1_9ALVE</name>
<sequence>MGCEGQGRIEAGMGEPGAAPELPVCLAILSLPSCGVPLIAYFLMHQWHQKRGPVPACERAIVKDEWTQRTKAKEEWIHTETLRAIEHDGGDVTEKPKAAIREGVRTRFRALVTGSEEEAFLSEDCLGFCVNCIIDSRDFLRESPSECFSAHSAIEFLPLRVKIPLDSLHDWERIKRMKGTGDIPSCPAHERKLYSQESFPCPYGPFCRYKHLSERLDEKRDLWREGGPLLMHTSRQGHNNLPPCWNAVLPDPLGRALKRGGTFGPCGKGESCQNSHFVGEADDRERDGISRSQFRLCWRMYHPFGCWKGMFLCNRPHWKPFPTALEVTLPKKERKRLEADGPRWLSFLLRRWLERAAIGRERESVREETKSFPAMKEMMKKSSRGCGVHEAMSLSSIFQERLRIVWSEWGEREKQQEREKSLEHVDIVTLSLLVIFRLRVALFRSLVSMLENGEKLDWTVRLVLFDGFVLLGDIEDTQSSLRAWKLPHLEDQSTEADGETEKSLVLLVLEGLEAVRNFHGVRGEDWDKALEACHLRTEAVDRVSSVVWRKDCKSRVLLSTLKHAATLPKGDRLRFLKLFFSWHMEKKQNEEEEQNEKNKRKMLLTDSNPSNSCAPHFFAVDPVTKDEMIAAGWLEASEAEEVRDTRGCSYRDLWGDSLVH</sequence>
<protein>
    <recommendedName>
        <fullName evidence="3">C3H1-type domain-containing protein</fullName>
    </recommendedName>
</protein>
<dbReference type="EMBL" id="CDMZ01002284">
    <property type="protein sequence ID" value="CEM41668.1"/>
    <property type="molecule type" value="Genomic_DNA"/>
</dbReference>
<dbReference type="VEuPathDB" id="CryptoDB:Cvel_26168"/>
<dbReference type="AlphaFoldDB" id="A0A0G4HCG1"/>
<evidence type="ECO:0000256" key="1">
    <source>
        <dbReference type="SAM" id="MobiDB-lite"/>
    </source>
</evidence>
<gene>
    <name evidence="2" type="ORF">Cvel_26168</name>
</gene>
<feature type="region of interest" description="Disordered" evidence="1">
    <location>
        <begin position="589"/>
        <end position="608"/>
    </location>
</feature>
<evidence type="ECO:0008006" key="3">
    <source>
        <dbReference type="Google" id="ProtNLM"/>
    </source>
</evidence>
<reference evidence="2" key="1">
    <citation type="submission" date="2014-11" db="EMBL/GenBank/DDBJ databases">
        <authorList>
            <person name="Otto D Thomas"/>
            <person name="Naeem Raeece"/>
        </authorList>
    </citation>
    <scope>NUCLEOTIDE SEQUENCE</scope>
</reference>
<accession>A0A0G4HCG1</accession>
<proteinExistence type="predicted"/>
<evidence type="ECO:0000313" key="2">
    <source>
        <dbReference type="EMBL" id="CEM41668.1"/>
    </source>
</evidence>